<proteinExistence type="predicted"/>
<comment type="caution">
    <text evidence="1">The sequence shown here is derived from an EMBL/GenBank/DDBJ whole genome shotgun (WGS) entry which is preliminary data.</text>
</comment>
<keyword evidence="2" id="KW-1185">Reference proteome</keyword>
<dbReference type="Proteomes" id="UP000276133">
    <property type="component" value="Unassembled WGS sequence"/>
</dbReference>
<evidence type="ECO:0000313" key="2">
    <source>
        <dbReference type="Proteomes" id="UP000276133"/>
    </source>
</evidence>
<accession>A0A3M7RBC0</accession>
<evidence type="ECO:0000313" key="1">
    <source>
        <dbReference type="EMBL" id="RNA20892.1"/>
    </source>
</evidence>
<reference evidence="1 2" key="1">
    <citation type="journal article" date="2018" name="Sci. Rep.">
        <title>Genomic signatures of local adaptation to the degree of environmental predictability in rotifers.</title>
        <authorList>
            <person name="Franch-Gras L."/>
            <person name="Hahn C."/>
            <person name="Garcia-Roger E.M."/>
            <person name="Carmona M.J."/>
            <person name="Serra M."/>
            <person name="Gomez A."/>
        </authorList>
    </citation>
    <scope>NUCLEOTIDE SEQUENCE [LARGE SCALE GENOMIC DNA]</scope>
    <source>
        <strain evidence="1">HYR1</strain>
    </source>
</reference>
<dbReference type="AlphaFoldDB" id="A0A3M7RBC0"/>
<sequence length="62" mass="7164">MYVFNFDSIKKNQSNSKAVLTLDGRPGFFFAGLFKINYLIINNLKSTIFLFYKPSSNCIFKV</sequence>
<protein>
    <submittedName>
        <fullName evidence="1">Uncharacterized protein</fullName>
    </submittedName>
</protein>
<dbReference type="EMBL" id="REGN01003762">
    <property type="protein sequence ID" value="RNA20892.1"/>
    <property type="molecule type" value="Genomic_DNA"/>
</dbReference>
<organism evidence="1 2">
    <name type="scientific">Brachionus plicatilis</name>
    <name type="common">Marine rotifer</name>
    <name type="synonym">Brachionus muelleri</name>
    <dbReference type="NCBI Taxonomy" id="10195"/>
    <lineage>
        <taxon>Eukaryota</taxon>
        <taxon>Metazoa</taxon>
        <taxon>Spiralia</taxon>
        <taxon>Gnathifera</taxon>
        <taxon>Rotifera</taxon>
        <taxon>Eurotatoria</taxon>
        <taxon>Monogononta</taxon>
        <taxon>Pseudotrocha</taxon>
        <taxon>Ploima</taxon>
        <taxon>Brachionidae</taxon>
        <taxon>Brachionus</taxon>
    </lineage>
</organism>
<name>A0A3M7RBC0_BRAPC</name>
<gene>
    <name evidence="1" type="ORF">BpHYR1_041285</name>
</gene>